<accession>A0A0N1P337</accession>
<evidence type="ECO:0000256" key="1">
    <source>
        <dbReference type="SAM" id="MobiDB-lite"/>
    </source>
</evidence>
<sequence>MPVITRAAARRKAQEEQRKLSKSDGTSSPTAKDPDPYQNLHVQPQRGHDEAGNLAGQAEESRRPAPVVAQDDVVGPDLHDADALQPDPSKNGETDRENSSSGGEMYSSANGDSRRRVASLMYRVMAVPMAHTHTDAPILARGHVMLHRSLEPVSGVR</sequence>
<proteinExistence type="predicted"/>
<dbReference type="VEuPathDB" id="FungiDB:AB675_8824"/>
<name>A0A0N1P337_9EURO</name>
<gene>
    <name evidence="2" type="ORF">AB675_8824</name>
</gene>
<dbReference type="RefSeq" id="XP_018004678.1">
    <property type="nucleotide sequence ID" value="XM_018149304.1"/>
</dbReference>
<dbReference type="AlphaFoldDB" id="A0A0N1P337"/>
<dbReference type="EMBL" id="LFJN01000003">
    <property type="protein sequence ID" value="KPI44715.1"/>
    <property type="molecule type" value="Genomic_DNA"/>
</dbReference>
<feature type="compositionally biased region" description="Polar residues" evidence="1">
    <location>
        <begin position="99"/>
        <end position="111"/>
    </location>
</feature>
<evidence type="ECO:0000313" key="3">
    <source>
        <dbReference type="Proteomes" id="UP000038010"/>
    </source>
</evidence>
<organism evidence="2 3">
    <name type="scientific">Cyphellophora attinorum</name>
    <dbReference type="NCBI Taxonomy" id="1664694"/>
    <lineage>
        <taxon>Eukaryota</taxon>
        <taxon>Fungi</taxon>
        <taxon>Dikarya</taxon>
        <taxon>Ascomycota</taxon>
        <taxon>Pezizomycotina</taxon>
        <taxon>Eurotiomycetes</taxon>
        <taxon>Chaetothyriomycetidae</taxon>
        <taxon>Chaetothyriales</taxon>
        <taxon>Cyphellophoraceae</taxon>
        <taxon>Cyphellophora</taxon>
    </lineage>
</organism>
<protein>
    <submittedName>
        <fullName evidence="2">Uncharacterized protein</fullName>
    </submittedName>
</protein>
<feature type="compositionally biased region" description="Basic and acidic residues" evidence="1">
    <location>
        <begin position="12"/>
        <end position="22"/>
    </location>
</feature>
<keyword evidence="3" id="KW-1185">Reference proteome</keyword>
<reference evidence="2 3" key="1">
    <citation type="submission" date="2015-06" db="EMBL/GenBank/DDBJ databases">
        <title>Draft genome of the ant-associated black yeast Phialophora attae CBS 131958.</title>
        <authorList>
            <person name="Moreno L.F."/>
            <person name="Stielow B.J."/>
            <person name="de Hoog S."/>
            <person name="Vicente V.A."/>
            <person name="Weiss V.A."/>
            <person name="de Vries M."/>
            <person name="Cruz L.M."/>
            <person name="Souza E.M."/>
        </authorList>
    </citation>
    <scope>NUCLEOTIDE SEQUENCE [LARGE SCALE GENOMIC DNA]</scope>
    <source>
        <strain evidence="2 3">CBS 131958</strain>
    </source>
</reference>
<comment type="caution">
    <text evidence="2">The sequence shown here is derived from an EMBL/GenBank/DDBJ whole genome shotgun (WGS) entry which is preliminary data.</text>
</comment>
<dbReference type="GeneID" id="28741184"/>
<feature type="region of interest" description="Disordered" evidence="1">
    <location>
        <begin position="1"/>
        <end position="113"/>
    </location>
</feature>
<dbReference type="Proteomes" id="UP000038010">
    <property type="component" value="Unassembled WGS sequence"/>
</dbReference>
<evidence type="ECO:0000313" key="2">
    <source>
        <dbReference type="EMBL" id="KPI44715.1"/>
    </source>
</evidence>